<keyword evidence="1" id="KW-0812">Transmembrane</keyword>
<gene>
    <name evidence="2" type="ORF">P8935_11405</name>
</gene>
<reference evidence="2" key="1">
    <citation type="submission" date="2023-03" db="EMBL/GenBank/DDBJ databases">
        <title>Edaphobacter sp.</title>
        <authorList>
            <person name="Huber K.J."/>
            <person name="Papendorf J."/>
            <person name="Pilke C."/>
            <person name="Bunk B."/>
            <person name="Sproeer C."/>
            <person name="Pester M."/>
        </authorList>
    </citation>
    <scope>NUCLEOTIDE SEQUENCE</scope>
    <source>
        <strain evidence="2">DSM 110680</strain>
    </source>
</reference>
<evidence type="ECO:0008006" key="3">
    <source>
        <dbReference type="Google" id="ProtNLM"/>
    </source>
</evidence>
<evidence type="ECO:0000256" key="1">
    <source>
        <dbReference type="SAM" id="Phobius"/>
    </source>
</evidence>
<feature type="transmembrane region" description="Helical" evidence="1">
    <location>
        <begin position="100"/>
        <end position="117"/>
    </location>
</feature>
<accession>A0AAU7DQH9</accession>
<dbReference type="EMBL" id="CP121196">
    <property type="protein sequence ID" value="XBH19900.1"/>
    <property type="molecule type" value="Genomic_DNA"/>
</dbReference>
<dbReference type="RefSeq" id="WP_348265122.1">
    <property type="nucleotide sequence ID" value="NZ_CP121196.1"/>
</dbReference>
<sequence>MNPVNQMSNEKRAKVALAIGTACLAMCALAATVPVLRVIAFEALMHVSGMVIGFSAMCVCFSISTLSKDPSIPVWLRILGSAFLIPAWAVFVVVLGLMGGWILLALPLFFFVAWFAGGRPTWKQINRG</sequence>
<name>A0AAU7DQH9_9BACT</name>
<proteinExistence type="predicted"/>
<keyword evidence="1" id="KW-0472">Membrane</keyword>
<evidence type="ECO:0000313" key="2">
    <source>
        <dbReference type="EMBL" id="XBH19900.1"/>
    </source>
</evidence>
<dbReference type="AlphaFoldDB" id="A0AAU7DQH9"/>
<protein>
    <recommendedName>
        <fullName evidence="3">Lipoprotein</fullName>
    </recommendedName>
</protein>
<keyword evidence="1" id="KW-1133">Transmembrane helix</keyword>
<feature type="transmembrane region" description="Helical" evidence="1">
    <location>
        <begin position="46"/>
        <end position="67"/>
    </location>
</feature>
<organism evidence="2">
    <name type="scientific">Telmatobacter sp. DSM 110680</name>
    <dbReference type="NCBI Taxonomy" id="3036704"/>
    <lineage>
        <taxon>Bacteria</taxon>
        <taxon>Pseudomonadati</taxon>
        <taxon>Acidobacteriota</taxon>
        <taxon>Terriglobia</taxon>
        <taxon>Terriglobales</taxon>
        <taxon>Acidobacteriaceae</taxon>
        <taxon>Telmatobacter</taxon>
    </lineage>
</organism>
<feature type="transmembrane region" description="Helical" evidence="1">
    <location>
        <begin position="74"/>
        <end position="94"/>
    </location>
</feature>